<dbReference type="EMBL" id="CAADRA010005027">
    <property type="protein sequence ID" value="VFT84847.1"/>
    <property type="molecule type" value="Genomic_DNA"/>
</dbReference>
<proteinExistence type="predicted"/>
<keyword evidence="3" id="KW-1185">Reference proteome</keyword>
<dbReference type="EMBL" id="VJMH01005006">
    <property type="protein sequence ID" value="KAF0701606.1"/>
    <property type="molecule type" value="Genomic_DNA"/>
</dbReference>
<name>A0A485KJ28_9STRA</name>
<evidence type="ECO:0000313" key="1">
    <source>
        <dbReference type="EMBL" id="KAF0701606.1"/>
    </source>
</evidence>
<reference evidence="1" key="2">
    <citation type="submission" date="2019-06" db="EMBL/GenBank/DDBJ databases">
        <title>Genomics analysis of Aphanomyces spp. identifies a new class of oomycete effector associated with host adaptation.</title>
        <authorList>
            <person name="Gaulin E."/>
        </authorList>
    </citation>
    <scope>NUCLEOTIDE SEQUENCE</scope>
    <source>
        <strain evidence="1">CBS 578.67</strain>
    </source>
</reference>
<sequence>MTLMGWSVTKRKRAAFADSTTYRRFLDQEVIQPISNEMTFSYETTAWDQQGAKVLTRAATAEADRWVVVGQTIVDDAVFVLDRVTPTSTQIRIVKVDSQYMADDGASLPLVDDALTIGCDLAA</sequence>
<organism evidence="2 3">
    <name type="scientific">Aphanomyces stellatus</name>
    <dbReference type="NCBI Taxonomy" id="120398"/>
    <lineage>
        <taxon>Eukaryota</taxon>
        <taxon>Sar</taxon>
        <taxon>Stramenopiles</taxon>
        <taxon>Oomycota</taxon>
        <taxon>Saprolegniomycetes</taxon>
        <taxon>Saprolegniales</taxon>
        <taxon>Verrucalvaceae</taxon>
        <taxon>Aphanomyces</taxon>
    </lineage>
</organism>
<evidence type="ECO:0000313" key="3">
    <source>
        <dbReference type="Proteomes" id="UP000332933"/>
    </source>
</evidence>
<accession>A0A485KJ28</accession>
<gene>
    <name evidence="2" type="primary">Aste57867_7954</name>
    <name evidence="1" type="ORF">As57867_007924</name>
    <name evidence="2" type="ORF">ASTE57867_7954</name>
</gene>
<dbReference type="AlphaFoldDB" id="A0A485KJ28"/>
<protein>
    <submittedName>
        <fullName evidence="2">Aste57867_7954 protein</fullName>
    </submittedName>
</protein>
<reference evidence="2 3" key="1">
    <citation type="submission" date="2019-03" db="EMBL/GenBank/DDBJ databases">
        <authorList>
            <person name="Gaulin E."/>
            <person name="Dumas B."/>
        </authorList>
    </citation>
    <scope>NUCLEOTIDE SEQUENCE [LARGE SCALE GENOMIC DNA]</scope>
    <source>
        <strain evidence="2">CBS 568.67</strain>
    </source>
</reference>
<dbReference type="Proteomes" id="UP000332933">
    <property type="component" value="Unassembled WGS sequence"/>
</dbReference>
<evidence type="ECO:0000313" key="2">
    <source>
        <dbReference type="EMBL" id="VFT84847.1"/>
    </source>
</evidence>